<organism evidence="2 3">
    <name type="scientific">Caulobacter vibrioides OR37</name>
    <dbReference type="NCBI Taxonomy" id="1292034"/>
    <lineage>
        <taxon>Bacteria</taxon>
        <taxon>Pseudomonadati</taxon>
        <taxon>Pseudomonadota</taxon>
        <taxon>Alphaproteobacteria</taxon>
        <taxon>Caulobacterales</taxon>
        <taxon>Caulobacteraceae</taxon>
        <taxon>Caulobacter</taxon>
    </lineage>
</organism>
<dbReference type="RefSeq" id="WP_004621320.1">
    <property type="nucleotide sequence ID" value="NZ_APMP01000020.1"/>
</dbReference>
<evidence type="ECO:0000259" key="1">
    <source>
        <dbReference type="Pfam" id="PF14485"/>
    </source>
</evidence>
<dbReference type="Pfam" id="PF14485">
    <property type="entry name" value="DUF4431"/>
    <property type="match status" value="1"/>
</dbReference>
<comment type="caution">
    <text evidence="2">The sequence shown here is derived from an EMBL/GenBank/DDBJ whole genome shotgun (WGS) entry which is preliminary data.</text>
</comment>
<dbReference type="eggNOG" id="COG4461">
    <property type="taxonomic scope" value="Bacteria"/>
</dbReference>
<accession>R0EJ88</accession>
<evidence type="ECO:0000313" key="3">
    <source>
        <dbReference type="Proteomes" id="UP000013063"/>
    </source>
</evidence>
<reference evidence="2 3" key="1">
    <citation type="journal article" date="2013" name="Genome Announc.">
        <title>Draft Genome Sequence for Caulobacter sp. Strain OR37, a Bacterium Tolerant to Heavy Metals.</title>
        <authorList>
            <person name="Utturkar S.M."/>
            <person name="Bollmann A."/>
            <person name="Brzoska R.M."/>
            <person name="Klingeman D.M."/>
            <person name="Epstein S.E."/>
            <person name="Palumbo A.V."/>
            <person name="Brown S.D."/>
        </authorList>
    </citation>
    <scope>NUCLEOTIDE SEQUENCE [LARGE SCALE GENOMIC DNA]</scope>
    <source>
        <strain evidence="2 3">OR37</strain>
    </source>
</reference>
<feature type="domain" description="DUF4431" evidence="1">
    <location>
        <begin position="79"/>
        <end position="123"/>
    </location>
</feature>
<sequence length="129" mass="14163" precursor="true">MLLAALMLLSAPNCLPHAGPQRLEGVLVAHTFPGPPNFESIKDGDTPERYWLLRLARPICVANDPKDPETGEGAKNVREIQLILAPEDFARYRPLLGKPIIAQGDFMSPMSGHHHTSILLQGVTLARRP</sequence>
<dbReference type="STRING" id="1292034.OR37_02895"/>
<dbReference type="EMBL" id="APMP01000020">
    <property type="protein sequence ID" value="ENZ81187.1"/>
    <property type="molecule type" value="Genomic_DNA"/>
</dbReference>
<dbReference type="OrthoDB" id="1522627at2"/>
<name>R0EJ88_CAUVI</name>
<dbReference type="PATRIC" id="fig|1292034.3.peg.2877"/>
<dbReference type="AlphaFoldDB" id="R0EJ88"/>
<dbReference type="Proteomes" id="UP000013063">
    <property type="component" value="Unassembled WGS sequence"/>
</dbReference>
<gene>
    <name evidence="2" type="ORF">OR37_02895</name>
</gene>
<keyword evidence="3" id="KW-1185">Reference proteome</keyword>
<evidence type="ECO:0000313" key="2">
    <source>
        <dbReference type="EMBL" id="ENZ81187.1"/>
    </source>
</evidence>
<dbReference type="InterPro" id="IPR027826">
    <property type="entry name" value="DUF4431"/>
</dbReference>
<proteinExistence type="predicted"/>
<protein>
    <recommendedName>
        <fullName evidence="1">DUF4431 domain-containing protein</fullName>
    </recommendedName>
</protein>